<gene>
    <name evidence="2" type="ORF">Vbra_21889</name>
</gene>
<evidence type="ECO:0000256" key="1">
    <source>
        <dbReference type="SAM" id="MobiDB-lite"/>
    </source>
</evidence>
<feature type="compositionally biased region" description="Basic and acidic residues" evidence="1">
    <location>
        <begin position="395"/>
        <end position="406"/>
    </location>
</feature>
<dbReference type="EMBL" id="CDMY01000546">
    <property type="protein sequence ID" value="CEM21944.1"/>
    <property type="molecule type" value="Genomic_DNA"/>
</dbReference>
<dbReference type="InterPro" id="IPR007175">
    <property type="entry name" value="Rpr2/Snm1/Rpp21"/>
</dbReference>
<dbReference type="Pfam" id="PF04032">
    <property type="entry name" value="Rpr2"/>
    <property type="match status" value="1"/>
</dbReference>
<name>A0A0G4G2N3_VITBC</name>
<dbReference type="InParanoid" id="A0A0G4G2N3"/>
<feature type="region of interest" description="Disordered" evidence="1">
    <location>
        <begin position="333"/>
        <end position="406"/>
    </location>
</feature>
<feature type="region of interest" description="Disordered" evidence="1">
    <location>
        <begin position="148"/>
        <end position="321"/>
    </location>
</feature>
<evidence type="ECO:0000313" key="3">
    <source>
        <dbReference type="Proteomes" id="UP000041254"/>
    </source>
</evidence>
<proteinExistence type="predicted"/>
<feature type="compositionally biased region" description="Basic residues" evidence="1">
    <location>
        <begin position="224"/>
        <end position="240"/>
    </location>
</feature>
<reference evidence="2 3" key="1">
    <citation type="submission" date="2014-11" db="EMBL/GenBank/DDBJ databases">
        <authorList>
            <person name="Zhu J."/>
            <person name="Qi W."/>
            <person name="Song R."/>
        </authorList>
    </citation>
    <scope>NUCLEOTIDE SEQUENCE [LARGE SCALE GENOMIC DNA]</scope>
</reference>
<dbReference type="GO" id="GO:0006396">
    <property type="term" value="P:RNA processing"/>
    <property type="evidence" value="ECO:0007669"/>
    <property type="project" value="InterPro"/>
</dbReference>
<feature type="region of interest" description="Disordered" evidence="1">
    <location>
        <begin position="1"/>
        <end position="25"/>
    </location>
</feature>
<feature type="compositionally biased region" description="Basic and acidic residues" evidence="1">
    <location>
        <begin position="241"/>
        <end position="271"/>
    </location>
</feature>
<evidence type="ECO:0000313" key="2">
    <source>
        <dbReference type="EMBL" id="CEM21944.1"/>
    </source>
</evidence>
<accession>A0A0G4G2N3</accession>
<sequence>MRHASQLQLPVPSGRKIAGRKPDEKPADLQTAEFLMSAAHGYALRAPVLARLLMRKLDSVCTEAQFDLRGGSMPPFCGACGSLFVPQSTAACATEPHSKTRSRQPANQLGESSAAPTVISARKRPPGGSRTQVCHMAWRCHMCSAVTRTSHTKTPARTSSTSAPTTTRPPPTRAKTTDLLSISSLKGRRWRQMAKPRQQQQQPQQQPVTPRAVLQSERAADRRREKKRRYRGNRARRRAARREARRAASASRTDRRADRELRKAMREDEALKGSTLYALPDTEVPQKRPRPPSPSPPPAKRRHTPFVPSPPPVAASAAAAAPPMAIPRAAVAHPPEEPTQPLFPHVAGPAGPVPAAEPTAAAPAAAASGDVMMSEAQDEADVTGGEGGGGDGEMAAEKQDEGRAGGEAKGISLYELLHGMGIEL</sequence>
<feature type="compositionally biased region" description="Low complexity" evidence="1">
    <location>
        <begin position="346"/>
        <end position="367"/>
    </location>
</feature>
<dbReference type="VEuPathDB" id="CryptoDB:Vbra_21889"/>
<feature type="compositionally biased region" description="Low complexity" evidence="1">
    <location>
        <begin position="152"/>
        <end position="166"/>
    </location>
</feature>
<organism evidence="2 3">
    <name type="scientific">Vitrella brassicaformis (strain CCMP3155)</name>
    <dbReference type="NCBI Taxonomy" id="1169540"/>
    <lineage>
        <taxon>Eukaryota</taxon>
        <taxon>Sar</taxon>
        <taxon>Alveolata</taxon>
        <taxon>Colpodellida</taxon>
        <taxon>Vitrellaceae</taxon>
        <taxon>Vitrella</taxon>
    </lineage>
</organism>
<dbReference type="AlphaFoldDB" id="A0A0G4G2N3"/>
<feature type="compositionally biased region" description="Polar residues" evidence="1">
    <location>
        <begin position="103"/>
        <end position="115"/>
    </location>
</feature>
<dbReference type="Proteomes" id="UP000041254">
    <property type="component" value="Unassembled WGS sequence"/>
</dbReference>
<feature type="region of interest" description="Disordered" evidence="1">
    <location>
        <begin position="95"/>
        <end position="131"/>
    </location>
</feature>
<protein>
    <submittedName>
        <fullName evidence="2">Uncharacterized protein</fullName>
    </submittedName>
</protein>
<feature type="compositionally biased region" description="Low complexity" evidence="1">
    <location>
        <begin position="198"/>
        <end position="207"/>
    </location>
</feature>
<keyword evidence="3" id="KW-1185">Reference proteome</keyword>